<organism evidence="1 2">
    <name type="scientific">Termitidicoccus mucosus</name>
    <dbReference type="NCBI Taxonomy" id="1184151"/>
    <lineage>
        <taxon>Bacteria</taxon>
        <taxon>Pseudomonadati</taxon>
        <taxon>Verrucomicrobiota</taxon>
        <taxon>Opitutia</taxon>
        <taxon>Opitutales</taxon>
        <taxon>Opitutaceae</taxon>
        <taxon>Termitidicoccus</taxon>
    </lineage>
</organism>
<name>A0A178IHE3_9BACT</name>
<proteinExistence type="predicted"/>
<evidence type="ECO:0000313" key="2">
    <source>
        <dbReference type="Proteomes" id="UP000078486"/>
    </source>
</evidence>
<comment type="caution">
    <text evidence="1">The sequence shown here is derived from an EMBL/GenBank/DDBJ whole genome shotgun (WGS) entry which is preliminary data.</text>
</comment>
<dbReference type="EMBL" id="LRRQ01000096">
    <property type="protein sequence ID" value="OAM89404.1"/>
    <property type="molecule type" value="Genomic_DNA"/>
</dbReference>
<keyword evidence="2" id="KW-1185">Reference proteome</keyword>
<dbReference type="AlphaFoldDB" id="A0A178IHE3"/>
<gene>
    <name evidence="1" type="ORF">AW736_13120</name>
</gene>
<sequence>MSICRTHLIEKEQCQPSPKSCIAFRALDIRFLKQIMEIFSCFQAVCEIMSIDMNISFDDFCQRIVFQQLPGR</sequence>
<evidence type="ECO:0000313" key="1">
    <source>
        <dbReference type="EMBL" id="OAM89404.1"/>
    </source>
</evidence>
<accession>A0A178IHE3</accession>
<protein>
    <submittedName>
        <fullName evidence="1">Uncharacterized protein</fullName>
    </submittedName>
</protein>
<reference evidence="1 2" key="1">
    <citation type="submission" date="2016-01" db="EMBL/GenBank/DDBJ databases">
        <title>High potential of lignocellulose degradation of a new Verrucomicrobia species.</title>
        <authorList>
            <person name="Wang Y."/>
            <person name="Shi Y."/>
            <person name="Qiu Z."/>
            <person name="Liu S."/>
            <person name="Yang H."/>
        </authorList>
    </citation>
    <scope>NUCLEOTIDE SEQUENCE [LARGE SCALE GENOMIC DNA]</scope>
    <source>
        <strain evidence="1 2">TSB47</strain>
    </source>
</reference>
<dbReference type="Proteomes" id="UP000078486">
    <property type="component" value="Unassembled WGS sequence"/>
</dbReference>